<feature type="domain" description="PepSY" evidence="2">
    <location>
        <begin position="46"/>
        <end position="99"/>
    </location>
</feature>
<gene>
    <name evidence="3" type="ordered locus">Nhal_3049</name>
</gene>
<dbReference type="Gene3D" id="3.10.450.40">
    <property type="match status" value="1"/>
</dbReference>
<evidence type="ECO:0000259" key="2">
    <source>
        <dbReference type="Pfam" id="PF03413"/>
    </source>
</evidence>
<dbReference type="InterPro" id="IPR025711">
    <property type="entry name" value="PepSY"/>
</dbReference>
<dbReference type="Pfam" id="PF03413">
    <property type="entry name" value="PepSY"/>
    <property type="match status" value="1"/>
</dbReference>
<evidence type="ECO:0000313" key="4">
    <source>
        <dbReference type="Proteomes" id="UP000001844"/>
    </source>
</evidence>
<feature type="signal peptide" evidence="1">
    <location>
        <begin position="1"/>
        <end position="23"/>
    </location>
</feature>
<keyword evidence="4" id="KW-1185">Reference proteome</keyword>
<name>D5BZ89_NITHN</name>
<sequence>MSIRKWIFITTILSLTGTGIVQADEVGPDQAMQLLQEGKIQSFKKLNEAALAKHPGATVEETELEKEYGGYVYTVELQDTQGTQWEVELDPASGDVIRDRQED</sequence>
<dbReference type="RefSeq" id="WP_013033953.1">
    <property type="nucleotide sequence ID" value="NC_013960.1"/>
</dbReference>
<evidence type="ECO:0000256" key="1">
    <source>
        <dbReference type="SAM" id="SignalP"/>
    </source>
</evidence>
<dbReference type="OrthoDB" id="5772663at2"/>
<dbReference type="AlphaFoldDB" id="D5BZ89"/>
<accession>D5BZ89</accession>
<dbReference type="Proteomes" id="UP000001844">
    <property type="component" value="Chromosome"/>
</dbReference>
<feature type="chain" id="PRO_5003070235" evidence="1">
    <location>
        <begin position="24"/>
        <end position="103"/>
    </location>
</feature>
<reference evidence="4" key="1">
    <citation type="submission" date="2010-04" db="EMBL/GenBank/DDBJ databases">
        <title>Complete genome sequence of Nitrosococcus halophilus Nc4, a salt-adapted, aerobic obligate ammonia-oxidizing sulfur purple bacterium.</title>
        <authorList>
            <consortium name="US DOE Joint Genome Institute"/>
            <person name="Campbell M.A."/>
            <person name="Malfatti S.A."/>
            <person name="Chain P.S.G."/>
            <person name="Heidelberg J.F."/>
            <person name="Ward B.B."/>
            <person name="Klotz M.G."/>
        </authorList>
    </citation>
    <scope>NUCLEOTIDE SEQUENCE [LARGE SCALE GENOMIC DNA]</scope>
    <source>
        <strain evidence="4">Nc4</strain>
    </source>
</reference>
<keyword evidence="1" id="KW-0732">Signal</keyword>
<dbReference type="EMBL" id="CP001798">
    <property type="protein sequence ID" value="ADE16103.1"/>
    <property type="molecule type" value="Genomic_DNA"/>
</dbReference>
<dbReference type="eggNOG" id="COG3212">
    <property type="taxonomic scope" value="Bacteria"/>
</dbReference>
<protein>
    <submittedName>
        <fullName evidence="3">Propeptide PepSY amd peptidase M4</fullName>
    </submittedName>
</protein>
<dbReference type="HOGENOM" id="CLU_143489_5_1_6"/>
<dbReference type="STRING" id="472759.Nhal_3049"/>
<dbReference type="KEGG" id="nhl:Nhal_3049"/>
<evidence type="ECO:0000313" key="3">
    <source>
        <dbReference type="EMBL" id="ADE16103.1"/>
    </source>
</evidence>
<organism evidence="3 4">
    <name type="scientific">Nitrosococcus halophilus (strain Nc4)</name>
    <dbReference type="NCBI Taxonomy" id="472759"/>
    <lineage>
        <taxon>Bacteria</taxon>
        <taxon>Pseudomonadati</taxon>
        <taxon>Pseudomonadota</taxon>
        <taxon>Gammaproteobacteria</taxon>
        <taxon>Chromatiales</taxon>
        <taxon>Chromatiaceae</taxon>
        <taxon>Nitrosococcus</taxon>
    </lineage>
</organism>
<proteinExistence type="predicted"/>